<reference evidence="1" key="1">
    <citation type="submission" date="2019-04" db="EMBL/GenBank/DDBJ databases">
        <authorList>
            <person name="Melise S."/>
            <person name="Noan J."/>
            <person name="Okalmin O."/>
        </authorList>
    </citation>
    <scope>NUCLEOTIDE SEQUENCE</scope>
    <source>
        <strain evidence="1">FN9</strain>
    </source>
</reference>
<evidence type="ECO:0000313" key="1">
    <source>
        <dbReference type="EMBL" id="VIO62566.1"/>
    </source>
</evidence>
<protein>
    <submittedName>
        <fullName evidence="1">Uncharacterized protein</fullName>
    </submittedName>
</protein>
<name>A0A4E9EI58_GIBZA</name>
<sequence>MAVEMDRYVDTYAFSNKAVFLQPVGINSCLDMGHPISMSAQYVELYHYLARTPLIVKPRIAKLLKYPNACHVFPNCTPPSIM</sequence>
<proteinExistence type="predicted"/>
<gene>
    <name evidence="1" type="ORF">FUG_LOCUS477505</name>
</gene>
<organism evidence="1">
    <name type="scientific">Gibberella zeae</name>
    <name type="common">Wheat head blight fungus</name>
    <name type="synonym">Fusarium graminearum</name>
    <dbReference type="NCBI Taxonomy" id="5518"/>
    <lineage>
        <taxon>Eukaryota</taxon>
        <taxon>Fungi</taxon>
        <taxon>Dikarya</taxon>
        <taxon>Ascomycota</taxon>
        <taxon>Pezizomycotina</taxon>
        <taxon>Sordariomycetes</taxon>
        <taxon>Hypocreomycetidae</taxon>
        <taxon>Hypocreales</taxon>
        <taxon>Nectriaceae</taxon>
        <taxon>Fusarium</taxon>
    </lineage>
</organism>
<dbReference type="AlphaFoldDB" id="A0A4E9EI58"/>
<accession>A0A4E9EI58</accession>
<dbReference type="EMBL" id="CAAKMV010000163">
    <property type="protein sequence ID" value="VIO62566.1"/>
    <property type="molecule type" value="Genomic_DNA"/>
</dbReference>